<organism evidence="2">
    <name type="scientific">Aplanochytrium stocchinoi</name>
    <dbReference type="NCBI Taxonomy" id="215587"/>
    <lineage>
        <taxon>Eukaryota</taxon>
        <taxon>Sar</taxon>
        <taxon>Stramenopiles</taxon>
        <taxon>Bigyra</taxon>
        <taxon>Labyrinthulomycetes</taxon>
        <taxon>Thraustochytrida</taxon>
        <taxon>Thraustochytriidae</taxon>
        <taxon>Aplanochytrium</taxon>
    </lineage>
</organism>
<dbReference type="CDD" id="cd11660">
    <property type="entry name" value="SANT_TRF"/>
    <property type="match status" value="1"/>
</dbReference>
<dbReference type="PROSITE" id="PS50090">
    <property type="entry name" value="MYB_LIKE"/>
    <property type="match status" value="1"/>
</dbReference>
<dbReference type="InterPro" id="IPR009057">
    <property type="entry name" value="Homeodomain-like_sf"/>
</dbReference>
<gene>
    <name evidence="2" type="ORF">ASTO00021_LOCUS15260</name>
</gene>
<proteinExistence type="predicted"/>
<name>A0A7S3PNU3_9STRA</name>
<evidence type="ECO:0000259" key="1">
    <source>
        <dbReference type="PROSITE" id="PS50090"/>
    </source>
</evidence>
<feature type="domain" description="Myb-like" evidence="1">
    <location>
        <begin position="149"/>
        <end position="200"/>
    </location>
</feature>
<dbReference type="EMBL" id="HBIN01019998">
    <property type="protein sequence ID" value="CAE0445241.1"/>
    <property type="molecule type" value="Transcribed_RNA"/>
</dbReference>
<dbReference type="AlphaFoldDB" id="A0A7S3PNU3"/>
<dbReference type="Gene3D" id="1.10.10.60">
    <property type="entry name" value="Homeodomain-like"/>
    <property type="match status" value="1"/>
</dbReference>
<accession>A0A7S3PNU3</accession>
<evidence type="ECO:0000313" key="2">
    <source>
        <dbReference type="EMBL" id="CAE0445241.1"/>
    </source>
</evidence>
<dbReference type="SUPFAM" id="SSF46689">
    <property type="entry name" value="Homeodomain-like"/>
    <property type="match status" value="1"/>
</dbReference>
<dbReference type="Pfam" id="PF00249">
    <property type="entry name" value="Myb_DNA-binding"/>
    <property type="match status" value="1"/>
</dbReference>
<protein>
    <recommendedName>
        <fullName evidence="1">Myb-like domain-containing protein</fullName>
    </recommendedName>
</protein>
<reference evidence="2" key="1">
    <citation type="submission" date="2021-01" db="EMBL/GenBank/DDBJ databases">
        <authorList>
            <person name="Corre E."/>
            <person name="Pelletier E."/>
            <person name="Niang G."/>
            <person name="Scheremetjew M."/>
            <person name="Finn R."/>
            <person name="Kale V."/>
            <person name="Holt S."/>
            <person name="Cochrane G."/>
            <person name="Meng A."/>
            <person name="Brown T."/>
            <person name="Cohen L."/>
        </authorList>
    </citation>
    <scope>NUCLEOTIDE SEQUENCE</scope>
    <source>
        <strain evidence="2">GSBS06</strain>
    </source>
</reference>
<sequence>MSLSLTPLSYSSTMTLSGKLFQNDELLSTFMECTYGEPADEPAIEFYSKNNYMFIAEPTVEIPTTATAFEFEDIYNNAPKPLSMNKRKSEDWDSKPLEKRPATNNKCEFATLAREFSLDSELSQCSDRFVDMLLTETKPLAFDYNTLAQAKQKRIRWTDAEVDALWSGIEKYGNNWRAINQNCLPLRTYYQVKDKGRRCLTSNGWISGLPDTNEASFEAKRIAKRANTKKNAKARRS</sequence>
<dbReference type="InterPro" id="IPR001005">
    <property type="entry name" value="SANT/Myb"/>
</dbReference>